<evidence type="ECO:0000313" key="1">
    <source>
        <dbReference type="EMBL" id="EQA43350.1"/>
    </source>
</evidence>
<dbReference type="AlphaFoldDB" id="T0EWU2"/>
<dbReference type="RefSeq" id="WP_010570170.1">
    <property type="nucleotide sequence ID" value="NZ_AHMO02000011.1"/>
</dbReference>
<dbReference type="Proteomes" id="UP000015454">
    <property type="component" value="Unassembled WGS sequence"/>
</dbReference>
<reference evidence="1" key="1">
    <citation type="submission" date="2013-05" db="EMBL/GenBank/DDBJ databases">
        <authorList>
            <person name="Harkins D.M."/>
            <person name="Durkin A.S."/>
            <person name="Brinkac L.M."/>
            <person name="Haft D.H."/>
            <person name="Selengut J.D."/>
            <person name="Sanka R."/>
            <person name="DePew J."/>
            <person name="Purushe J."/>
            <person name="Hartskeerl R.A."/>
            <person name="Ahmed A."/>
            <person name="van der Linden H."/>
            <person name="Goris M.G.A."/>
            <person name="Vinetz J.M."/>
            <person name="Sutton G.G."/>
            <person name="Nierman W.C."/>
            <person name="Fouts D.E."/>
        </authorList>
    </citation>
    <scope>NUCLEOTIDE SEQUENCE [LARGE SCALE GENOMIC DNA]</scope>
    <source>
        <strain evidence="1">5399</strain>
    </source>
</reference>
<comment type="caution">
    <text evidence="1">The sequence shown here is derived from an EMBL/GenBank/DDBJ whole genome shotgun (WGS) entry which is preliminary data.</text>
</comment>
<protein>
    <submittedName>
        <fullName evidence="1">Uncharacterized protein</fullName>
    </submittedName>
</protein>
<sequence>MNKLIIFCLLIFGINAYSEKEKYHSGNSPTKLRTKPSNDSKVRNIIPPLTSVEVVKAKAWQSSKQNEKHWYYFPSGKGYINGIRSLKIKKSAYIKSLELTRQNSTCLSISSERLLLSENKATYYADFANEGEESVRVKQIGFYKVSDDSIFITLVSGSEEIILCNRGRDAEGKPCIKPSRPKVIEIKYYESLNGFLNQEDELPTEMVRAAYSKNCTITTVDKENLCYGKPDTIIAGYWCIKE</sequence>
<gene>
    <name evidence="1" type="ORF">LEP1GSC050_1771</name>
</gene>
<dbReference type="EMBL" id="AHMO02000011">
    <property type="protein sequence ID" value="EQA43350.1"/>
    <property type="molecule type" value="Genomic_DNA"/>
</dbReference>
<keyword evidence="2" id="KW-1185">Reference proteome</keyword>
<name>T0EWU2_9LEPT</name>
<accession>T0EWU2</accession>
<proteinExistence type="predicted"/>
<evidence type="ECO:0000313" key="2">
    <source>
        <dbReference type="Proteomes" id="UP000015454"/>
    </source>
</evidence>
<organism evidence="1 2">
    <name type="scientific">Leptospira broomii serovar Hurstbridge str. 5399</name>
    <dbReference type="NCBI Taxonomy" id="1049789"/>
    <lineage>
        <taxon>Bacteria</taxon>
        <taxon>Pseudomonadati</taxon>
        <taxon>Spirochaetota</taxon>
        <taxon>Spirochaetia</taxon>
        <taxon>Leptospirales</taxon>
        <taxon>Leptospiraceae</taxon>
        <taxon>Leptospira</taxon>
    </lineage>
</organism>
<dbReference type="OrthoDB" id="324766at2"/>